<evidence type="ECO:0000313" key="1">
    <source>
        <dbReference type="EMBL" id="OAM79620.1"/>
    </source>
</evidence>
<evidence type="ECO:0000313" key="2">
    <source>
        <dbReference type="Proteomes" id="UP000078389"/>
    </source>
</evidence>
<gene>
    <name evidence="1" type="ORF">A3840_02655</name>
</gene>
<name>A0A178I2N2_9HYPH</name>
<accession>A0A178I2N2</accession>
<dbReference type="Proteomes" id="UP000078389">
    <property type="component" value="Unassembled WGS sequence"/>
</dbReference>
<proteinExistence type="predicted"/>
<reference evidence="1 2" key="1">
    <citation type="submission" date="2016-03" db="EMBL/GenBank/DDBJ databases">
        <title>Genome sequencing of Devosia sp. S37.</title>
        <authorList>
            <person name="Mohd Nor M."/>
        </authorList>
    </citation>
    <scope>NUCLEOTIDE SEQUENCE [LARGE SCALE GENOMIC DNA]</scope>
    <source>
        <strain evidence="1 2">S37</strain>
    </source>
</reference>
<dbReference type="OrthoDB" id="7951189at2"/>
<keyword evidence="2" id="KW-1185">Reference proteome</keyword>
<dbReference type="EMBL" id="LVVY01000062">
    <property type="protein sequence ID" value="OAM79620.1"/>
    <property type="molecule type" value="Genomic_DNA"/>
</dbReference>
<organism evidence="1 2">
    <name type="scientific">Devosia elaeis</name>
    <dbReference type="NCBI Taxonomy" id="1770058"/>
    <lineage>
        <taxon>Bacteria</taxon>
        <taxon>Pseudomonadati</taxon>
        <taxon>Pseudomonadota</taxon>
        <taxon>Alphaproteobacteria</taxon>
        <taxon>Hyphomicrobiales</taxon>
        <taxon>Devosiaceae</taxon>
        <taxon>Devosia</taxon>
    </lineage>
</organism>
<comment type="caution">
    <text evidence="1">The sequence shown here is derived from an EMBL/GenBank/DDBJ whole genome shotgun (WGS) entry which is preliminary data.</text>
</comment>
<sequence length="62" mass="7274">MKLEYGRNERGDLVAIAREASLYDWLIGLTRRRAHPQSLPRHLHTDLGLPPPSCRQAWPDWR</sequence>
<dbReference type="RefSeq" id="WP_067451441.1">
    <property type="nucleotide sequence ID" value="NZ_LVVY01000062.1"/>
</dbReference>
<dbReference type="AlphaFoldDB" id="A0A178I2N2"/>
<dbReference type="STRING" id="1770058.A3840_02655"/>
<protein>
    <submittedName>
        <fullName evidence="1">Uncharacterized protein</fullName>
    </submittedName>
</protein>